<dbReference type="VEuPathDB" id="ToxoDB:NCLIV_038530"/>
<dbReference type="GeneID" id="13441812"/>
<reference evidence="1" key="1">
    <citation type="submission" date="2011-02" db="EMBL/GenBank/DDBJ databases">
        <authorList>
            <person name="Aslett M."/>
        </authorList>
    </citation>
    <scope>NUCLEOTIDE SEQUENCE</scope>
    <source>
        <strain evidence="1">Liverpool</strain>
    </source>
</reference>
<evidence type="ECO:0000313" key="2">
    <source>
        <dbReference type="EMBL" id="CEL68078.1"/>
    </source>
</evidence>
<protein>
    <submittedName>
        <fullName evidence="1">Uncharacterized protein</fullName>
    </submittedName>
</protein>
<organism evidence="1 3">
    <name type="scientific">Neospora caninum (strain Liverpool)</name>
    <dbReference type="NCBI Taxonomy" id="572307"/>
    <lineage>
        <taxon>Eukaryota</taxon>
        <taxon>Sar</taxon>
        <taxon>Alveolata</taxon>
        <taxon>Apicomplexa</taxon>
        <taxon>Conoidasida</taxon>
        <taxon>Coccidia</taxon>
        <taxon>Eucoccidiorida</taxon>
        <taxon>Eimeriorina</taxon>
        <taxon>Sarcocystidae</taxon>
        <taxon>Neospora</taxon>
    </lineage>
</organism>
<accession>F0VAM3</accession>
<evidence type="ECO:0000313" key="3">
    <source>
        <dbReference type="Proteomes" id="UP000007494"/>
    </source>
</evidence>
<reference evidence="3" key="3">
    <citation type="journal article" date="2012" name="PLoS Pathog.">
        <title>Comparative genomics of the apicomplexan parasites Toxoplasma gondii and Neospora caninum: Coccidia differing in host range and transmission strategy.</title>
        <authorList>
            <person name="Reid A.J."/>
            <person name="Vermont S.J."/>
            <person name="Cotton J.A."/>
            <person name="Harris D."/>
            <person name="Hill-Cawthorne G.A."/>
            <person name="Konen-Waisman S."/>
            <person name="Latham S.M."/>
            <person name="Mourier T."/>
            <person name="Norton R."/>
            <person name="Quail M.A."/>
            <person name="Sanders M."/>
            <person name="Shanmugam D."/>
            <person name="Sohal A."/>
            <person name="Wasmuth J.D."/>
            <person name="Brunk B."/>
            <person name="Grigg M.E."/>
            <person name="Howard J.C."/>
            <person name="Parkinson J."/>
            <person name="Roos D.S."/>
            <person name="Trees A.J."/>
            <person name="Berriman M."/>
            <person name="Pain A."/>
            <person name="Wastling J.M."/>
        </authorList>
    </citation>
    <scope>NUCLEOTIDE SEQUENCE [LARGE SCALE GENOMIC DNA]</scope>
    <source>
        <strain evidence="3">Liverpool</strain>
    </source>
</reference>
<name>F0VAM3_NEOCL</name>
<dbReference type="AlphaFoldDB" id="F0VAM3"/>
<reference evidence="1" key="2">
    <citation type="submission" date="2011-03" db="EMBL/GenBank/DDBJ databases">
        <title>Comparative genomics and transcriptomics of Neospora caninum and Toxoplasma gondii.</title>
        <authorList>
            <person name="Reid A.J."/>
            <person name="Sohal A."/>
            <person name="Harris D."/>
            <person name="Quail M."/>
            <person name="Sanders M."/>
            <person name="Berriman M."/>
            <person name="Wastling J.M."/>
            <person name="Pain A."/>
        </authorList>
    </citation>
    <scope>NUCLEOTIDE SEQUENCE</scope>
    <source>
        <strain evidence="1">Liverpool</strain>
    </source>
</reference>
<dbReference type="InParanoid" id="F0VAM3"/>
<dbReference type="EMBL" id="FR823385">
    <property type="protein sequence ID" value="CBZ50778.1"/>
    <property type="molecule type" value="Genomic_DNA"/>
</dbReference>
<evidence type="ECO:0000313" key="1">
    <source>
        <dbReference type="EMBL" id="CBZ50778.1"/>
    </source>
</evidence>
<reference evidence="2" key="4">
    <citation type="journal article" date="2015" name="PLoS ONE">
        <title>Comprehensive Evaluation of Toxoplasma gondii VEG and Neospora caninum LIV Genomes with Tachyzoite Stage Transcriptome and Proteome Defines Novel Transcript Features.</title>
        <authorList>
            <person name="Ramaprasad A."/>
            <person name="Mourier T."/>
            <person name="Naeem R."/>
            <person name="Malas T.B."/>
            <person name="Moussa E."/>
            <person name="Panigrahi A."/>
            <person name="Vermont S.J."/>
            <person name="Otto T.D."/>
            <person name="Wastling J."/>
            <person name="Pain A."/>
        </authorList>
    </citation>
    <scope>NUCLEOTIDE SEQUENCE</scope>
    <source>
        <strain evidence="2">Liverpool</strain>
    </source>
</reference>
<dbReference type="Proteomes" id="UP000007494">
    <property type="component" value="Chromosome IX"/>
</dbReference>
<keyword evidence="3" id="KW-1185">Reference proteome</keyword>
<proteinExistence type="predicted"/>
<gene>
    <name evidence="2" type="ORF">BN1204_038530</name>
    <name evidence="1" type="ORF">NCLIV_038530</name>
</gene>
<dbReference type="RefSeq" id="XP_003880811.1">
    <property type="nucleotide sequence ID" value="XM_003880762.1"/>
</dbReference>
<sequence>MNACHPDPPVKRRARALFALAIGCAAFLAGSPRADLTSEQRSARTCYGPFVEASPMDNAFNFVDDMEADLFVESAGEQFAAGEGWDIDGMSQDSMLDKPLTSTATGMEASATAAVLAGVSSVFISRA</sequence>
<dbReference type="EMBL" id="LN714484">
    <property type="protein sequence ID" value="CEL68078.1"/>
    <property type="molecule type" value="Genomic_DNA"/>
</dbReference>